<feature type="compositionally biased region" description="Polar residues" evidence="1">
    <location>
        <begin position="626"/>
        <end position="638"/>
    </location>
</feature>
<dbReference type="EMBL" id="CACRZD030000004">
    <property type="protein sequence ID" value="CAA6659035.1"/>
    <property type="molecule type" value="Genomic_DNA"/>
</dbReference>
<dbReference type="EMBL" id="LR743591">
    <property type="protein sequence ID" value="CAA2619308.1"/>
    <property type="molecule type" value="Genomic_DNA"/>
</dbReference>
<dbReference type="SUPFAM" id="SSF50952">
    <property type="entry name" value="Soluble quinoprotein glucose dehydrogenase"/>
    <property type="match status" value="1"/>
</dbReference>
<protein>
    <recommendedName>
        <fullName evidence="3">Glucose/Sorbosone dehydrogenase domain-containing protein</fullName>
    </recommendedName>
</protein>
<feature type="region of interest" description="Disordered" evidence="1">
    <location>
        <begin position="611"/>
        <end position="663"/>
    </location>
</feature>
<evidence type="ECO:0000259" key="3">
    <source>
        <dbReference type="Pfam" id="PF07995"/>
    </source>
</evidence>
<feature type="signal peptide" evidence="2">
    <location>
        <begin position="1"/>
        <end position="21"/>
    </location>
</feature>
<reference evidence="4 5" key="1">
    <citation type="submission" date="2019-12" db="EMBL/GenBank/DDBJ databases">
        <authorList>
            <person name="Scholz U."/>
            <person name="Mascher M."/>
            <person name="Fiebig A."/>
        </authorList>
    </citation>
    <scope>NUCLEOTIDE SEQUENCE</scope>
</reference>
<dbReference type="AlphaFoldDB" id="A0A7I8IM36"/>
<gene>
    <name evidence="4" type="ORF">SI7747_04005475</name>
</gene>
<evidence type="ECO:0000313" key="4">
    <source>
        <dbReference type="EMBL" id="CAA2619308.1"/>
    </source>
</evidence>
<feature type="domain" description="Glucose/Sorbosone dehydrogenase" evidence="3">
    <location>
        <begin position="235"/>
        <end position="469"/>
    </location>
</feature>
<dbReference type="PANTHER" id="PTHR19328:SF13">
    <property type="entry name" value="HIPL1 PROTEIN"/>
    <property type="match status" value="1"/>
</dbReference>
<dbReference type="Pfam" id="PF07995">
    <property type="entry name" value="GSDH"/>
    <property type="match status" value="1"/>
</dbReference>
<dbReference type="Gene3D" id="2.120.10.30">
    <property type="entry name" value="TolB, C-terminal domain"/>
    <property type="match status" value="1"/>
</dbReference>
<dbReference type="PANTHER" id="PTHR19328">
    <property type="entry name" value="HEDGEHOG-INTERACTING PROTEIN"/>
    <property type="match status" value="1"/>
</dbReference>
<dbReference type="InterPro" id="IPR012938">
    <property type="entry name" value="Glc/Sorbosone_DH"/>
</dbReference>
<dbReference type="InterPro" id="IPR011041">
    <property type="entry name" value="Quinoprot_gluc/sorb_DH_b-prop"/>
</dbReference>
<proteinExistence type="predicted"/>
<evidence type="ECO:0000256" key="1">
    <source>
        <dbReference type="SAM" id="MobiDB-lite"/>
    </source>
</evidence>
<dbReference type="InterPro" id="IPR011042">
    <property type="entry name" value="6-blade_b-propeller_TolB-like"/>
</dbReference>
<name>A0A7I8IM36_SPIIN</name>
<evidence type="ECO:0000256" key="2">
    <source>
        <dbReference type="SAM" id="SignalP"/>
    </source>
</evidence>
<evidence type="ECO:0000313" key="5">
    <source>
        <dbReference type="Proteomes" id="UP001189122"/>
    </source>
</evidence>
<feature type="chain" id="PRO_5029478875" description="Glucose/Sorbosone dehydrogenase domain-containing protein" evidence="2">
    <location>
        <begin position="22"/>
        <end position="669"/>
    </location>
</feature>
<dbReference type="Proteomes" id="UP001189122">
    <property type="component" value="Unassembled WGS sequence"/>
</dbReference>
<keyword evidence="5" id="KW-1185">Reference proteome</keyword>
<sequence length="669" mass="72992">MIRVLLLLLFSAIPLLPSSSGLPLCADSRAPITINASLPFCNYTGRSCCNATDDASWRKQYESMNISGTPCDSIVKSILCAKCDPFASKIFPSTSIVRTVPTLCNTSAPVSSLSVGASKAFCEQVWDACKDVSIKNSPFGTSAVLSEKWQSEKDFCQALGGSYGNDSVCFDGKPVSFNNTPSSPGPEGVCLERLWGDPFINISPIPMEGKIFLATVPEQGFNGTLGINTENPFLDISGLVHYDSEFGLLGIAFHPNFVANGRFFVSYNCDRTQSTSCYGRCSCNTDVQCPCQYQSIIAEYTANSSSSRPSMAATANPNEVRRIFSMGLPFTSHHAGQILFGPTDGYLYFMMGDGGSIGDPWNFAQNKKSFLGKILRLNVDVMPSGKEMSALGSWGNYSIPIDNPYLASNESRPEIWALGFRNPWRCSFDSQRPSYFFCGDVGQNSYEEVDLVTKGGNYGWRVYEGPYLYNPDPPRGGTRPQISALLLMMGYNHSEMNAKTESASLRGGYVQRSITDPCSYGRSRCLIPLSDDCGNYTTTTIPFNCAADSPISCASTDPCAPASVRIIFSFGDDNRKDAYALSNNGLHRVVRPSRCGHKCPTEIIPRVENSRRRRRRCRLSAGRPSSPATAKRASSSPAGESLEGEHCPFRWHNGSRGEGESRRVSCVIV</sequence>
<organism evidence="4">
    <name type="scientific">Spirodela intermedia</name>
    <name type="common">Intermediate duckweed</name>
    <dbReference type="NCBI Taxonomy" id="51605"/>
    <lineage>
        <taxon>Eukaryota</taxon>
        <taxon>Viridiplantae</taxon>
        <taxon>Streptophyta</taxon>
        <taxon>Embryophyta</taxon>
        <taxon>Tracheophyta</taxon>
        <taxon>Spermatophyta</taxon>
        <taxon>Magnoliopsida</taxon>
        <taxon>Liliopsida</taxon>
        <taxon>Araceae</taxon>
        <taxon>Lemnoideae</taxon>
        <taxon>Spirodela</taxon>
    </lineage>
</organism>
<accession>A0A7I8IM36</accession>
<keyword evidence="2" id="KW-0732">Signal</keyword>